<dbReference type="AlphaFoldDB" id="A0A8S0ULK3"/>
<dbReference type="EMBL" id="CACTIH010009047">
    <property type="protein sequence ID" value="CAA3020984.1"/>
    <property type="molecule type" value="Genomic_DNA"/>
</dbReference>
<proteinExistence type="predicted"/>
<evidence type="ECO:0000313" key="3">
    <source>
        <dbReference type="Proteomes" id="UP000594638"/>
    </source>
</evidence>
<dbReference type="PANTHER" id="PTHR36720:SF1">
    <property type="entry name" value="TAF RNA POLYMERASE I SUBUNIT A"/>
    <property type="match status" value="1"/>
</dbReference>
<dbReference type="PANTHER" id="PTHR36720">
    <property type="entry name" value="TAF RNA POLYMERASE I SUBUNIT A"/>
    <property type="match status" value="1"/>
</dbReference>
<dbReference type="OrthoDB" id="1899337at2759"/>
<evidence type="ECO:0000313" key="2">
    <source>
        <dbReference type="EMBL" id="CAA3020984.1"/>
    </source>
</evidence>
<sequence length="218" mass="24759">MTHLWTNNDHYQTPDVKQNISVQHLQLTELDSSGNSEQSEVPVDGTYMSIDTSEGHDTLEAGGAKFSLQCDSNTSMANDKDVLEDDGSHPKESMDIDDNGLKESPRCSFQPQDFYVNSAKKSGYEQYSFSNNSGHLLHASIFYTRGIPPWLLPLQSPDSRENLEDTLYKHRKLHSDYQKNTLKHLRLALYSTLLMIEAFRPLIQKQCKGWTDSLKGLM</sequence>
<protein>
    <submittedName>
        <fullName evidence="2">Uncharacterized protein</fullName>
    </submittedName>
</protein>
<dbReference type="Proteomes" id="UP000594638">
    <property type="component" value="Unassembled WGS sequence"/>
</dbReference>
<feature type="compositionally biased region" description="Basic and acidic residues" evidence="1">
    <location>
        <begin position="78"/>
        <end position="105"/>
    </location>
</feature>
<gene>
    <name evidence="2" type="ORF">OLEA9_A025750</name>
</gene>
<dbReference type="Gramene" id="OE9A025750T1">
    <property type="protein sequence ID" value="OE9A025750C1"/>
    <property type="gene ID" value="OE9A025750"/>
</dbReference>
<feature type="region of interest" description="Disordered" evidence="1">
    <location>
        <begin position="70"/>
        <end position="107"/>
    </location>
</feature>
<keyword evidence="3" id="KW-1185">Reference proteome</keyword>
<comment type="caution">
    <text evidence="2">The sequence shown here is derived from an EMBL/GenBank/DDBJ whole genome shotgun (WGS) entry which is preliminary data.</text>
</comment>
<reference evidence="2 3" key="1">
    <citation type="submission" date="2019-12" db="EMBL/GenBank/DDBJ databases">
        <authorList>
            <person name="Alioto T."/>
            <person name="Alioto T."/>
            <person name="Gomez Garrido J."/>
        </authorList>
    </citation>
    <scope>NUCLEOTIDE SEQUENCE [LARGE SCALE GENOMIC DNA]</scope>
</reference>
<name>A0A8S0ULK3_OLEEU</name>
<evidence type="ECO:0000256" key="1">
    <source>
        <dbReference type="SAM" id="MobiDB-lite"/>
    </source>
</evidence>
<accession>A0A8S0ULK3</accession>
<organism evidence="2 3">
    <name type="scientific">Olea europaea subsp. europaea</name>
    <dbReference type="NCBI Taxonomy" id="158383"/>
    <lineage>
        <taxon>Eukaryota</taxon>
        <taxon>Viridiplantae</taxon>
        <taxon>Streptophyta</taxon>
        <taxon>Embryophyta</taxon>
        <taxon>Tracheophyta</taxon>
        <taxon>Spermatophyta</taxon>
        <taxon>Magnoliopsida</taxon>
        <taxon>eudicotyledons</taxon>
        <taxon>Gunneridae</taxon>
        <taxon>Pentapetalae</taxon>
        <taxon>asterids</taxon>
        <taxon>lamiids</taxon>
        <taxon>Lamiales</taxon>
        <taxon>Oleaceae</taxon>
        <taxon>Oleeae</taxon>
        <taxon>Olea</taxon>
    </lineage>
</organism>